<evidence type="ECO:0000256" key="3">
    <source>
        <dbReference type="PROSITE-ProRule" id="PRU00023"/>
    </source>
</evidence>
<evidence type="ECO:0000256" key="1">
    <source>
        <dbReference type="ARBA" id="ARBA00022737"/>
    </source>
</evidence>
<accession>A0AAV1HZ28</accession>
<dbReference type="SMART" id="SM00248">
    <property type="entry name" value="ANK"/>
    <property type="match status" value="1"/>
</dbReference>
<dbReference type="Gene3D" id="1.25.40.20">
    <property type="entry name" value="Ankyrin repeat-containing domain"/>
    <property type="match status" value="1"/>
</dbReference>
<dbReference type="InterPro" id="IPR002110">
    <property type="entry name" value="Ankyrin_rpt"/>
</dbReference>
<dbReference type="PROSITE" id="PS50088">
    <property type="entry name" value="ANK_REPEAT"/>
    <property type="match status" value="1"/>
</dbReference>
<dbReference type="PROSITE" id="PS50297">
    <property type="entry name" value="ANK_REP_REGION"/>
    <property type="match status" value="1"/>
</dbReference>
<protein>
    <recommendedName>
        <fullName evidence="6">Ankyrin repeat protein</fullName>
    </recommendedName>
</protein>
<comment type="caution">
    <text evidence="4">The sequence shown here is derived from an EMBL/GenBank/DDBJ whole genome shotgun (WGS) entry which is preliminary data.</text>
</comment>
<keyword evidence="2 3" id="KW-0040">ANK repeat</keyword>
<dbReference type="Proteomes" id="UP001314263">
    <property type="component" value="Unassembled WGS sequence"/>
</dbReference>
<feature type="repeat" description="ANK" evidence="3">
    <location>
        <begin position="40"/>
        <end position="72"/>
    </location>
</feature>
<dbReference type="InterPro" id="IPR036770">
    <property type="entry name" value="Ankyrin_rpt-contain_sf"/>
</dbReference>
<evidence type="ECO:0000313" key="4">
    <source>
        <dbReference type="EMBL" id="CAK0768606.1"/>
    </source>
</evidence>
<dbReference type="EMBL" id="CAUYUE010000004">
    <property type="protein sequence ID" value="CAK0768606.1"/>
    <property type="molecule type" value="Genomic_DNA"/>
</dbReference>
<organism evidence="4 5">
    <name type="scientific">Coccomyxa viridis</name>
    <dbReference type="NCBI Taxonomy" id="1274662"/>
    <lineage>
        <taxon>Eukaryota</taxon>
        <taxon>Viridiplantae</taxon>
        <taxon>Chlorophyta</taxon>
        <taxon>core chlorophytes</taxon>
        <taxon>Trebouxiophyceae</taxon>
        <taxon>Trebouxiophyceae incertae sedis</taxon>
        <taxon>Coccomyxaceae</taxon>
        <taxon>Coccomyxa</taxon>
    </lineage>
</organism>
<keyword evidence="5" id="KW-1185">Reference proteome</keyword>
<sequence>MSIISPDSLIMAWAASGLLDVSEFAHLISVGASLHCVDERGRTPLLLAVIGGHVDTVRYLVDLGADVSCRDTDDRDPVSYARNPLMLRALGLDHDDRSTSVIEVGCADLKLA</sequence>
<keyword evidence="1" id="KW-0677">Repeat</keyword>
<evidence type="ECO:0000256" key="2">
    <source>
        <dbReference type="ARBA" id="ARBA00023043"/>
    </source>
</evidence>
<proteinExistence type="predicted"/>
<dbReference type="PANTHER" id="PTHR24161:SF124">
    <property type="entry name" value="TRANSIENT RECEPTOR POTENTIAL CHANNEL PYREXIA"/>
    <property type="match status" value="1"/>
</dbReference>
<gene>
    <name evidence="4" type="ORF">CVIRNUC_003581</name>
</gene>
<reference evidence="4 5" key="1">
    <citation type="submission" date="2023-10" db="EMBL/GenBank/DDBJ databases">
        <authorList>
            <person name="Maclean D."/>
            <person name="Macfadyen A."/>
        </authorList>
    </citation>
    <scope>NUCLEOTIDE SEQUENCE [LARGE SCALE GENOMIC DNA]</scope>
</reference>
<dbReference type="AlphaFoldDB" id="A0AAV1HZ28"/>
<dbReference type="Pfam" id="PF12796">
    <property type="entry name" value="Ank_2"/>
    <property type="match status" value="1"/>
</dbReference>
<evidence type="ECO:0000313" key="5">
    <source>
        <dbReference type="Proteomes" id="UP001314263"/>
    </source>
</evidence>
<evidence type="ECO:0008006" key="6">
    <source>
        <dbReference type="Google" id="ProtNLM"/>
    </source>
</evidence>
<dbReference type="PANTHER" id="PTHR24161">
    <property type="entry name" value="ANK_REP_REGION DOMAIN-CONTAINING PROTEIN-RELATED"/>
    <property type="match status" value="1"/>
</dbReference>
<dbReference type="SUPFAM" id="SSF48403">
    <property type="entry name" value="Ankyrin repeat"/>
    <property type="match status" value="1"/>
</dbReference>
<name>A0AAV1HZ28_9CHLO</name>